<feature type="compositionally biased region" description="Low complexity" evidence="1">
    <location>
        <begin position="256"/>
        <end position="266"/>
    </location>
</feature>
<feature type="compositionally biased region" description="Gly residues" evidence="1">
    <location>
        <begin position="553"/>
        <end position="562"/>
    </location>
</feature>
<reference evidence="3" key="1">
    <citation type="submission" date="2025-08" db="UniProtKB">
        <authorList>
            <consortium name="RefSeq"/>
        </authorList>
    </citation>
    <scope>IDENTIFICATION</scope>
    <source>
        <tissue evidence="3">Muscle</tissue>
    </source>
</reference>
<dbReference type="PANTHER" id="PTHR15321:SF3">
    <property type="entry name" value="TP53-BINDING PROTEIN 1"/>
    <property type="match status" value="1"/>
</dbReference>
<feature type="region of interest" description="Disordered" evidence="1">
    <location>
        <begin position="469"/>
        <end position="488"/>
    </location>
</feature>
<dbReference type="GO" id="GO:0000077">
    <property type="term" value="P:DNA damage checkpoint signaling"/>
    <property type="evidence" value="ECO:0007669"/>
    <property type="project" value="TreeGrafter"/>
</dbReference>
<feature type="region of interest" description="Disordered" evidence="1">
    <location>
        <begin position="534"/>
        <end position="562"/>
    </location>
</feature>
<sequence length="562" mass="59574">MDTSLPPEDRAEPMETEAASKPHPSASTPVSQNSPGFVLERTLSLPSQPEFSHDVFVPTQSQSQQQSDKKKASLPRQTQSQPLESAPFTLPLQLSVNTQISSQAQKTSEPIEEDSQATQIEELKEPPGDSDSQQRRESNGMSSQSQTATSSKASPSAESPKHRAACQLQKSEVHKKTATSLNVQNVNVKDSKSDVVSCSQPKVDLSDVTVNSCVQETPPAADPTPCSLPSHSMISQTVDVVKGSVDSRKAGAKANSQSLKSLSQQSVAAGNSQTVKDVMGESNKWEEEEEVMEGEGESTLGGGASGLGLALSQSQLLSPEPMEEESENRGEDSITVVTDSERDSQPLQAKTNSSQPTRGKVSCSTNGHESQTQGRKLHPAPDRLSQTGAGLEAEGHKDKSLSDSSGEMSFHFTLPKEGELIGPVVGATPPLIGQLKQTLRHSTPIEITSFSQKSGAVGDVSADGAMAASDIVSGESGDDTMEKGDGKLSLRMKLVTPVEEGSSERFSLQKPALSEEDGPVVKVTTVAKAVTSPSVFSRVRQVHRQQDAREESQGGGNSTPVR</sequence>
<feature type="compositionally biased region" description="Polar residues" evidence="1">
    <location>
        <begin position="92"/>
        <end position="108"/>
    </location>
</feature>
<dbReference type="RefSeq" id="XP_010774132.1">
    <property type="nucleotide sequence ID" value="XM_010775830.1"/>
</dbReference>
<feature type="compositionally biased region" description="Low complexity" evidence="1">
    <location>
        <begin position="142"/>
        <end position="158"/>
    </location>
</feature>
<dbReference type="OrthoDB" id="129353at2759"/>
<protein>
    <submittedName>
        <fullName evidence="3">Tumor suppressor p53-binding protein 1-like</fullName>
    </submittedName>
</protein>
<feature type="region of interest" description="Disordered" evidence="1">
    <location>
        <begin position="1"/>
        <end position="185"/>
    </location>
</feature>
<dbReference type="InterPro" id="IPR047252">
    <property type="entry name" value="TP53BP1-like"/>
</dbReference>
<dbReference type="GO" id="GO:0042393">
    <property type="term" value="F:histone binding"/>
    <property type="evidence" value="ECO:0007669"/>
    <property type="project" value="TreeGrafter"/>
</dbReference>
<organism evidence="2 3">
    <name type="scientific">Notothenia coriiceps</name>
    <name type="common">black rockcod</name>
    <dbReference type="NCBI Taxonomy" id="8208"/>
    <lineage>
        <taxon>Eukaryota</taxon>
        <taxon>Metazoa</taxon>
        <taxon>Chordata</taxon>
        <taxon>Craniata</taxon>
        <taxon>Vertebrata</taxon>
        <taxon>Euteleostomi</taxon>
        <taxon>Actinopterygii</taxon>
        <taxon>Neopterygii</taxon>
        <taxon>Teleostei</taxon>
        <taxon>Neoteleostei</taxon>
        <taxon>Acanthomorphata</taxon>
        <taxon>Eupercaria</taxon>
        <taxon>Perciformes</taxon>
        <taxon>Notothenioidei</taxon>
        <taxon>Nototheniidae</taxon>
        <taxon>Notothenia</taxon>
    </lineage>
</organism>
<evidence type="ECO:0000313" key="3">
    <source>
        <dbReference type="RefSeq" id="XP_010774132.1"/>
    </source>
</evidence>
<dbReference type="AlphaFoldDB" id="A0A6I9NC43"/>
<dbReference type="GeneID" id="104949474"/>
<feature type="compositionally biased region" description="Polar residues" evidence="1">
    <location>
        <begin position="345"/>
        <end position="374"/>
    </location>
</feature>
<proteinExistence type="predicted"/>
<feature type="region of interest" description="Disordered" evidence="1">
    <location>
        <begin position="248"/>
        <end position="409"/>
    </location>
</feature>
<name>A0A6I9NC43_9TELE</name>
<gene>
    <name evidence="3" type="primary">LOC104949474</name>
</gene>
<feature type="compositionally biased region" description="Acidic residues" evidence="1">
    <location>
        <begin position="286"/>
        <end position="296"/>
    </location>
</feature>
<dbReference type="PANTHER" id="PTHR15321">
    <property type="entry name" value="TUMOR SUPPRESSOR P53-BINDING PROTEIN 1"/>
    <property type="match status" value="1"/>
</dbReference>
<evidence type="ECO:0000313" key="2">
    <source>
        <dbReference type="Proteomes" id="UP000504611"/>
    </source>
</evidence>
<feature type="compositionally biased region" description="Polar residues" evidence="1">
    <location>
        <begin position="25"/>
        <end position="35"/>
    </location>
</feature>
<accession>A0A6I9NC43</accession>
<dbReference type="GO" id="GO:0045944">
    <property type="term" value="P:positive regulation of transcription by RNA polymerase II"/>
    <property type="evidence" value="ECO:0007669"/>
    <property type="project" value="TreeGrafter"/>
</dbReference>
<feature type="compositionally biased region" description="Low complexity" evidence="1">
    <location>
        <begin position="307"/>
        <end position="320"/>
    </location>
</feature>
<keyword evidence="2" id="KW-1185">Reference proteome</keyword>
<feature type="compositionally biased region" description="Basic and acidic residues" evidence="1">
    <location>
        <begin position="121"/>
        <end position="138"/>
    </location>
</feature>
<dbReference type="Proteomes" id="UP000504611">
    <property type="component" value="Unplaced"/>
</dbReference>
<evidence type="ECO:0000256" key="1">
    <source>
        <dbReference type="SAM" id="MobiDB-lite"/>
    </source>
</evidence>
<dbReference type="GO" id="GO:0005634">
    <property type="term" value="C:nucleus"/>
    <property type="evidence" value="ECO:0007669"/>
    <property type="project" value="TreeGrafter"/>
</dbReference>
<dbReference type="KEGG" id="ncc:104949474"/>